<comment type="caution">
    <text evidence="3">The sequence shown here is derived from an EMBL/GenBank/DDBJ whole genome shotgun (WGS) entry which is preliminary data.</text>
</comment>
<dbReference type="SMART" id="SM01130">
    <property type="entry name" value="DHDPS"/>
    <property type="match status" value="1"/>
</dbReference>
<dbReference type="InterPro" id="IPR002220">
    <property type="entry name" value="DapA-like"/>
</dbReference>
<sequence length="308" mass="32486">MTKANKGIYAASLTPVGPDGEPDGHKLARYCRWNLEQGLDGVAPLGTTGEGNSLPLSFRTALPAIFAEAGFKPSEVIFGTGACATGDAIAATKAATDAGFFNVLVLPPFYFKNVSDEGLFAYYARLIEGVGDDRLRVYLYHFPQMSMTPISIDLIQRLKRAFGPLIAGLKDSSGDFGGTLEFVDAADDFDVFPSNESVLLEGLGKGCAGVISATTNASAALARATLSSAGEEAAALQETLTAVRVAISRHPLSAALKQIEAWRTGDDSWLPVFAPQVGLTQEQKQQLRQDLEALEPASGVLSRGRAAA</sequence>
<keyword evidence="4" id="KW-1185">Reference proteome</keyword>
<keyword evidence="1 2" id="KW-0456">Lyase</keyword>
<name>A0ABT4VMC6_9HYPH</name>
<evidence type="ECO:0000256" key="2">
    <source>
        <dbReference type="PIRNR" id="PIRNR001365"/>
    </source>
</evidence>
<dbReference type="PANTHER" id="PTHR12128:SF67">
    <property type="entry name" value="BLR3884 PROTEIN"/>
    <property type="match status" value="1"/>
</dbReference>
<dbReference type="Pfam" id="PF00701">
    <property type="entry name" value="DHDPS"/>
    <property type="match status" value="1"/>
</dbReference>
<dbReference type="InterPro" id="IPR013785">
    <property type="entry name" value="Aldolase_TIM"/>
</dbReference>
<dbReference type="PRINTS" id="PR00146">
    <property type="entry name" value="DHPICSNTHASE"/>
</dbReference>
<gene>
    <name evidence="3" type="ORF">OOZ53_07925</name>
</gene>
<evidence type="ECO:0000313" key="3">
    <source>
        <dbReference type="EMBL" id="MDA4845272.1"/>
    </source>
</evidence>
<evidence type="ECO:0000256" key="1">
    <source>
        <dbReference type="ARBA" id="ARBA00023239"/>
    </source>
</evidence>
<dbReference type="Gene3D" id="3.20.20.70">
    <property type="entry name" value="Aldolase class I"/>
    <property type="match status" value="1"/>
</dbReference>
<proteinExistence type="inferred from homology"/>
<organism evidence="3 4">
    <name type="scientific">Hoeflea poritis</name>
    <dbReference type="NCBI Taxonomy" id="2993659"/>
    <lineage>
        <taxon>Bacteria</taxon>
        <taxon>Pseudomonadati</taxon>
        <taxon>Pseudomonadota</taxon>
        <taxon>Alphaproteobacteria</taxon>
        <taxon>Hyphomicrobiales</taxon>
        <taxon>Rhizobiaceae</taxon>
        <taxon>Hoeflea</taxon>
    </lineage>
</organism>
<dbReference type="PIRSF" id="PIRSF001365">
    <property type="entry name" value="DHDPS"/>
    <property type="match status" value="1"/>
</dbReference>
<reference evidence="3" key="1">
    <citation type="submission" date="2022-11" db="EMBL/GenBank/DDBJ databases">
        <title>Hoeflea poritis sp. nov., isolated from scleractinian coral Porites lutea.</title>
        <authorList>
            <person name="Zhang G."/>
            <person name="Wei Q."/>
            <person name="Cai L."/>
        </authorList>
    </citation>
    <scope>NUCLEOTIDE SEQUENCE</scope>
    <source>
        <strain evidence="3">E7-10</strain>
    </source>
</reference>
<comment type="similarity">
    <text evidence="2">Belongs to the DapA family.</text>
</comment>
<dbReference type="CDD" id="cd00408">
    <property type="entry name" value="DHDPS-like"/>
    <property type="match status" value="1"/>
</dbReference>
<accession>A0ABT4VMC6</accession>
<dbReference type="EMBL" id="JAPJZH010000004">
    <property type="protein sequence ID" value="MDA4845272.1"/>
    <property type="molecule type" value="Genomic_DNA"/>
</dbReference>
<dbReference type="Proteomes" id="UP001148313">
    <property type="component" value="Unassembled WGS sequence"/>
</dbReference>
<dbReference type="PANTHER" id="PTHR12128">
    <property type="entry name" value="DIHYDRODIPICOLINATE SYNTHASE"/>
    <property type="match status" value="1"/>
</dbReference>
<protein>
    <submittedName>
        <fullName evidence="3">Dihydrodipicolinate synthase family protein</fullName>
    </submittedName>
</protein>
<dbReference type="SUPFAM" id="SSF51569">
    <property type="entry name" value="Aldolase"/>
    <property type="match status" value="1"/>
</dbReference>
<evidence type="ECO:0000313" key="4">
    <source>
        <dbReference type="Proteomes" id="UP001148313"/>
    </source>
</evidence>
<dbReference type="RefSeq" id="WP_271088877.1">
    <property type="nucleotide sequence ID" value="NZ_JAPJZH010000004.1"/>
</dbReference>